<evidence type="ECO:0000313" key="2">
    <source>
        <dbReference type="EMBL" id="KAG2583425.1"/>
    </source>
</evidence>
<dbReference type="AlphaFoldDB" id="A0A8T0RE94"/>
<sequence>MIVFVSEIWPGGSFTPPKSPRTSCLNPRRPPRATRAEPLPHAAASSTSPSPSRRYRSAPPEARAVARTVAARPPFPPSRAAGRSHGPPVVAAVTANPRLGGCGGGSSASVAGSGGTQSRSALGGVWGVSGPPDSDRLSGGRCLLLWQMRRVLGRRRPCGAVLGGSHGSDAWRRPGGHGWAWGCATNGLLARDDGGRRRPSWPPRSLPYHLYLPAGCERICGRGEVAVQAGGVAAAVVAMAMLGGSMAPVGMARPSCEAHKGVARRPCTLAARLQLAWRRPCSSAARLQ</sequence>
<proteinExistence type="predicted"/>
<dbReference type="EMBL" id="CM029047">
    <property type="protein sequence ID" value="KAG2583425.1"/>
    <property type="molecule type" value="Genomic_DNA"/>
</dbReference>
<feature type="compositionally biased region" description="Low complexity" evidence="1">
    <location>
        <begin position="70"/>
        <end position="83"/>
    </location>
</feature>
<name>A0A8T0RE94_PANVG</name>
<gene>
    <name evidence="2" type="ORF">PVAP13_6KG214312</name>
</gene>
<keyword evidence="3" id="KW-1185">Reference proteome</keyword>
<comment type="caution">
    <text evidence="2">The sequence shown here is derived from an EMBL/GenBank/DDBJ whole genome shotgun (WGS) entry which is preliminary data.</text>
</comment>
<evidence type="ECO:0000256" key="1">
    <source>
        <dbReference type="SAM" id="MobiDB-lite"/>
    </source>
</evidence>
<feature type="region of interest" description="Disordered" evidence="1">
    <location>
        <begin position="11"/>
        <end position="65"/>
    </location>
</feature>
<evidence type="ECO:0000313" key="3">
    <source>
        <dbReference type="Proteomes" id="UP000823388"/>
    </source>
</evidence>
<protein>
    <submittedName>
        <fullName evidence="2">Uncharacterized protein</fullName>
    </submittedName>
</protein>
<feature type="compositionally biased region" description="Low complexity" evidence="1">
    <location>
        <begin position="36"/>
        <end position="65"/>
    </location>
</feature>
<reference evidence="2" key="1">
    <citation type="submission" date="2020-05" db="EMBL/GenBank/DDBJ databases">
        <title>WGS assembly of Panicum virgatum.</title>
        <authorList>
            <person name="Lovell J.T."/>
            <person name="Jenkins J."/>
            <person name="Shu S."/>
            <person name="Juenger T.E."/>
            <person name="Schmutz J."/>
        </authorList>
    </citation>
    <scope>NUCLEOTIDE SEQUENCE</scope>
    <source>
        <strain evidence="2">AP13</strain>
    </source>
</reference>
<feature type="region of interest" description="Disordered" evidence="1">
    <location>
        <begin position="70"/>
        <end position="89"/>
    </location>
</feature>
<organism evidence="2 3">
    <name type="scientific">Panicum virgatum</name>
    <name type="common">Blackwell switchgrass</name>
    <dbReference type="NCBI Taxonomy" id="38727"/>
    <lineage>
        <taxon>Eukaryota</taxon>
        <taxon>Viridiplantae</taxon>
        <taxon>Streptophyta</taxon>
        <taxon>Embryophyta</taxon>
        <taxon>Tracheophyta</taxon>
        <taxon>Spermatophyta</taxon>
        <taxon>Magnoliopsida</taxon>
        <taxon>Liliopsida</taxon>
        <taxon>Poales</taxon>
        <taxon>Poaceae</taxon>
        <taxon>PACMAD clade</taxon>
        <taxon>Panicoideae</taxon>
        <taxon>Panicodae</taxon>
        <taxon>Paniceae</taxon>
        <taxon>Panicinae</taxon>
        <taxon>Panicum</taxon>
        <taxon>Panicum sect. Hiantes</taxon>
    </lineage>
</organism>
<accession>A0A8T0RE94</accession>
<dbReference type="Proteomes" id="UP000823388">
    <property type="component" value="Chromosome 6K"/>
</dbReference>